<evidence type="ECO:0000313" key="2">
    <source>
        <dbReference type="Proteomes" id="UP000575985"/>
    </source>
</evidence>
<dbReference type="AlphaFoldDB" id="A0A853BYJ4"/>
<accession>A0A853BYJ4</accession>
<dbReference type="EMBL" id="JACCFO010000001">
    <property type="protein sequence ID" value="NYI99222.1"/>
    <property type="molecule type" value="Genomic_DNA"/>
</dbReference>
<keyword evidence="2" id="KW-1185">Reference proteome</keyword>
<proteinExistence type="predicted"/>
<sequence length="35" mass="3728">MADVRPMSGTAPVRLVVTNQLLLQGRVSGKYVALS</sequence>
<protein>
    <submittedName>
        <fullName evidence="1">Uncharacterized protein</fullName>
    </submittedName>
</protein>
<organism evidence="1 2">
    <name type="scientific">Streptomonospora nanhaiensis</name>
    <dbReference type="NCBI Taxonomy" id="1323731"/>
    <lineage>
        <taxon>Bacteria</taxon>
        <taxon>Bacillati</taxon>
        <taxon>Actinomycetota</taxon>
        <taxon>Actinomycetes</taxon>
        <taxon>Streptosporangiales</taxon>
        <taxon>Nocardiopsidaceae</taxon>
        <taxon>Streptomonospora</taxon>
    </lineage>
</organism>
<reference evidence="1 2" key="1">
    <citation type="submission" date="2020-07" db="EMBL/GenBank/DDBJ databases">
        <title>Sequencing the genomes of 1000 actinobacteria strains.</title>
        <authorList>
            <person name="Klenk H.-P."/>
        </authorList>
    </citation>
    <scope>NUCLEOTIDE SEQUENCE [LARGE SCALE GENOMIC DNA]</scope>
    <source>
        <strain evidence="1 2">DSM 45927</strain>
    </source>
</reference>
<name>A0A853BYJ4_9ACTN</name>
<gene>
    <name evidence="1" type="ORF">HNR12_005499</name>
</gene>
<dbReference type="Proteomes" id="UP000575985">
    <property type="component" value="Unassembled WGS sequence"/>
</dbReference>
<comment type="caution">
    <text evidence="1">The sequence shown here is derived from an EMBL/GenBank/DDBJ whole genome shotgun (WGS) entry which is preliminary data.</text>
</comment>
<evidence type="ECO:0000313" key="1">
    <source>
        <dbReference type="EMBL" id="NYI99222.1"/>
    </source>
</evidence>